<keyword evidence="2" id="KW-1185">Reference proteome</keyword>
<sequence>MTFSSNTAHVNRTPTPPVWDEDLSLAWYDCWLDATILAVSAERFPRLAQGSPISAQGFRAQPSGQ</sequence>
<organism evidence="1 2">
    <name type="scientific">Xylaria bambusicola</name>
    <dbReference type="NCBI Taxonomy" id="326684"/>
    <lineage>
        <taxon>Eukaryota</taxon>
        <taxon>Fungi</taxon>
        <taxon>Dikarya</taxon>
        <taxon>Ascomycota</taxon>
        <taxon>Pezizomycotina</taxon>
        <taxon>Sordariomycetes</taxon>
        <taxon>Xylariomycetidae</taxon>
        <taxon>Xylariales</taxon>
        <taxon>Xylariaceae</taxon>
        <taxon>Xylaria</taxon>
    </lineage>
</organism>
<dbReference type="EMBL" id="JAWHQM010000030">
    <property type="protein sequence ID" value="KAK5633175.1"/>
    <property type="molecule type" value="Genomic_DNA"/>
</dbReference>
<comment type="caution">
    <text evidence="1">The sequence shown here is derived from an EMBL/GenBank/DDBJ whole genome shotgun (WGS) entry which is preliminary data.</text>
</comment>
<protein>
    <submittedName>
        <fullName evidence="1">Uncharacterized protein</fullName>
    </submittedName>
</protein>
<name>A0AAN7UIN4_9PEZI</name>
<evidence type="ECO:0000313" key="2">
    <source>
        <dbReference type="Proteomes" id="UP001305414"/>
    </source>
</evidence>
<gene>
    <name evidence="1" type="ORF">RRF57_008889</name>
</gene>
<accession>A0AAN7UIN4</accession>
<dbReference type="AlphaFoldDB" id="A0AAN7UIN4"/>
<dbReference type="Proteomes" id="UP001305414">
    <property type="component" value="Unassembled WGS sequence"/>
</dbReference>
<proteinExistence type="predicted"/>
<evidence type="ECO:0000313" key="1">
    <source>
        <dbReference type="EMBL" id="KAK5633175.1"/>
    </source>
</evidence>
<reference evidence="1 2" key="1">
    <citation type="submission" date="2023-10" db="EMBL/GenBank/DDBJ databases">
        <title>Draft genome sequence of Xylaria bambusicola isolate GMP-LS, the root and basal stem rot pathogen of sugarcane in Indonesia.</title>
        <authorList>
            <person name="Selvaraj P."/>
            <person name="Muralishankar V."/>
            <person name="Muruganantham S."/>
            <person name="Sp S."/>
            <person name="Haryani S."/>
            <person name="Lau K.J.X."/>
            <person name="Naqvi N.I."/>
        </authorList>
    </citation>
    <scope>NUCLEOTIDE SEQUENCE [LARGE SCALE GENOMIC DNA]</scope>
    <source>
        <strain evidence="1">GMP-LS</strain>
    </source>
</reference>